<comment type="caution">
    <text evidence="5">The sequence shown here is derived from an EMBL/GenBank/DDBJ whole genome shotgun (WGS) entry which is preliminary data.</text>
</comment>
<evidence type="ECO:0000256" key="2">
    <source>
        <dbReference type="SAM" id="Coils"/>
    </source>
</evidence>
<evidence type="ECO:0000259" key="4">
    <source>
        <dbReference type="PROSITE" id="PS50900"/>
    </source>
</evidence>
<dbReference type="Proteomes" id="UP001286313">
    <property type="component" value="Unassembled WGS sequence"/>
</dbReference>
<proteinExistence type="predicted"/>
<name>A0AAE1EEH2_PETCI</name>
<organism evidence="5 6">
    <name type="scientific">Petrolisthes cinctipes</name>
    <name type="common">Flat porcelain crab</name>
    <dbReference type="NCBI Taxonomy" id="88211"/>
    <lineage>
        <taxon>Eukaryota</taxon>
        <taxon>Metazoa</taxon>
        <taxon>Ecdysozoa</taxon>
        <taxon>Arthropoda</taxon>
        <taxon>Crustacea</taxon>
        <taxon>Multicrustacea</taxon>
        <taxon>Malacostraca</taxon>
        <taxon>Eumalacostraca</taxon>
        <taxon>Eucarida</taxon>
        <taxon>Decapoda</taxon>
        <taxon>Pleocyemata</taxon>
        <taxon>Anomura</taxon>
        <taxon>Galatheoidea</taxon>
        <taxon>Porcellanidae</taxon>
        <taxon>Petrolisthes</taxon>
    </lineage>
</organism>
<keyword evidence="1 3" id="KW-0732">Signal</keyword>
<evidence type="ECO:0000256" key="3">
    <source>
        <dbReference type="SAM" id="SignalP"/>
    </source>
</evidence>
<protein>
    <recommendedName>
        <fullName evidence="4">PLAC domain-containing protein</fullName>
    </recommendedName>
</protein>
<reference evidence="5" key="1">
    <citation type="submission" date="2023-10" db="EMBL/GenBank/DDBJ databases">
        <title>Genome assemblies of two species of porcelain crab, Petrolisthes cinctipes and Petrolisthes manimaculis (Anomura: Porcellanidae).</title>
        <authorList>
            <person name="Angst P."/>
        </authorList>
    </citation>
    <scope>NUCLEOTIDE SEQUENCE</scope>
    <source>
        <strain evidence="5">PB745_01</strain>
        <tissue evidence="5">Gill</tissue>
    </source>
</reference>
<dbReference type="AlphaFoldDB" id="A0AAE1EEH2"/>
<feature type="domain" description="PLAC" evidence="4">
    <location>
        <begin position="241"/>
        <end position="286"/>
    </location>
</feature>
<feature type="signal peptide" evidence="3">
    <location>
        <begin position="1"/>
        <end position="17"/>
    </location>
</feature>
<gene>
    <name evidence="5" type="ORF">Pcinc_044202</name>
</gene>
<keyword evidence="6" id="KW-1185">Reference proteome</keyword>
<evidence type="ECO:0000256" key="1">
    <source>
        <dbReference type="ARBA" id="ARBA00022729"/>
    </source>
</evidence>
<accession>A0AAE1EEH2</accession>
<evidence type="ECO:0000313" key="5">
    <source>
        <dbReference type="EMBL" id="KAK3849027.1"/>
    </source>
</evidence>
<dbReference type="EMBL" id="JAWQEG010009191">
    <property type="protein sequence ID" value="KAK3849027.1"/>
    <property type="molecule type" value="Genomic_DNA"/>
</dbReference>
<feature type="chain" id="PRO_5042034875" description="PLAC domain-containing protein" evidence="3">
    <location>
        <begin position="18"/>
        <end position="315"/>
    </location>
</feature>
<dbReference type="PROSITE" id="PS50900">
    <property type="entry name" value="PLAC"/>
    <property type="match status" value="1"/>
</dbReference>
<sequence length="315" mass="34666">MLCVLLLVVVVSGVVTADQVIDEVLLIPDTNKIVQQLEEAMKRQLKRSERLLVTEMATLDGKIEQLTQDLQDLKDSVATRNPAVEDANTEVIDEIGTVKAQVSAMLTQVAGLASHEDLTALKAKMATAISGLANKETVATILEDVITEQLQQVTLKVDEVKETCGSCGQAGRGCERVKEGVESLVAETLSTRDTQVNETIRRLLLSVDGIQEGLHEIANYTRPPTIPEADRETLSETETRTQYPCEDSNFVLDGEEFDVCATAVRFKRCHMQSLAYHCCRSCTDSGQIPEDGPWRYINTSRTVTRIGASQLMRTP</sequence>
<keyword evidence="2" id="KW-0175">Coiled coil</keyword>
<feature type="coiled-coil region" evidence="2">
    <location>
        <begin position="34"/>
        <end position="76"/>
    </location>
</feature>
<dbReference type="InterPro" id="IPR010909">
    <property type="entry name" value="PLAC"/>
</dbReference>
<evidence type="ECO:0000313" key="6">
    <source>
        <dbReference type="Proteomes" id="UP001286313"/>
    </source>
</evidence>